<gene>
    <name evidence="7" type="ORF">G127AT_13215</name>
</gene>
<dbReference type="GO" id="GO:0016887">
    <property type="term" value="F:ATP hydrolysis activity"/>
    <property type="evidence" value="ECO:0007669"/>
    <property type="project" value="InterPro"/>
</dbReference>
<evidence type="ECO:0000259" key="6">
    <source>
        <dbReference type="SMART" id="SM00382"/>
    </source>
</evidence>
<sequence length="484" mass="51308">MDAEQQRFIETFRLFLDEVARSARPSRRTPLGELVAEHLGADPEQLPVVAEAVASHRYADVDVALEELAEGGRVVGVTGGQMRQHEPFPALLRHEHVAFGVGPVDYTELTVGPGQRRQAIGMGVRLFAHDGAPIAVLQREAAPQYGRESAAVEVVAGDPGIAASFLTALRERMLERSVLRGKVVSFEGSAFGHQGLGVVFHERPTVPADDVVLPEGTMEAVTAQALDITRLAPRLTAAGRHLKRGILLYGPPGTGKTLTVRHLIGRAEGVTTVLLTGAGIANIREAAELARTMQPALVVLEDVDLVAMDRGMAAGPQPLLFAVLDALDGLDGDADVAFVLTTNRVEVLEPALAERPGRVDLAVEIPLPARDERRRLFDRYARGTAFSADAVRAAADRAEGTTGSFAKELMRRATLTAAQEERDAVDADLEAALDELLDAEAALGRRLLGGTGGEPGQAGSADPGSSAPGAFVGRRQGYRSIMPG</sequence>
<dbReference type="Proteomes" id="UP000671914">
    <property type="component" value="Chromosome"/>
</dbReference>
<keyword evidence="4" id="KW-0175">Coiled coil</keyword>
<evidence type="ECO:0000256" key="1">
    <source>
        <dbReference type="ARBA" id="ARBA00006914"/>
    </source>
</evidence>
<dbReference type="InterPro" id="IPR050221">
    <property type="entry name" value="26S_Proteasome_ATPase"/>
</dbReference>
<protein>
    <submittedName>
        <fullName evidence="7">AAA family ATPase</fullName>
    </submittedName>
</protein>
<accession>A0A975FKJ8</accession>
<evidence type="ECO:0000313" key="7">
    <source>
        <dbReference type="EMBL" id="QTX04230.1"/>
    </source>
</evidence>
<dbReference type="Gene3D" id="1.10.8.60">
    <property type="match status" value="1"/>
</dbReference>
<proteinExistence type="inferred from homology"/>
<feature type="region of interest" description="Disordered" evidence="5">
    <location>
        <begin position="447"/>
        <end position="484"/>
    </location>
</feature>
<dbReference type="SUPFAM" id="SSF52540">
    <property type="entry name" value="P-loop containing nucleoside triphosphate hydrolases"/>
    <property type="match status" value="1"/>
</dbReference>
<dbReference type="KEGG" id="aarc:G127AT_13215"/>
<keyword evidence="3" id="KW-0067">ATP-binding</keyword>
<feature type="coiled-coil region" evidence="4">
    <location>
        <begin position="415"/>
        <end position="442"/>
    </location>
</feature>
<reference evidence="7" key="1">
    <citation type="submission" date="2021-03" db="EMBL/GenBank/DDBJ databases">
        <title>Agromyces archimandritus sp. nov., isolated from the cockroach Archimandrita tessellata.</title>
        <authorList>
            <person name="Guzman J."/>
            <person name="Ortuzar M."/>
            <person name="Poehlein A."/>
            <person name="Daniel R."/>
            <person name="Trujillo M."/>
            <person name="Vilcinskas A."/>
        </authorList>
    </citation>
    <scope>NUCLEOTIDE SEQUENCE</scope>
    <source>
        <strain evidence="7">G127AT</strain>
    </source>
</reference>
<dbReference type="SMART" id="SM00382">
    <property type="entry name" value="AAA"/>
    <property type="match status" value="1"/>
</dbReference>
<dbReference type="InterPro" id="IPR027417">
    <property type="entry name" value="P-loop_NTPase"/>
</dbReference>
<evidence type="ECO:0000313" key="8">
    <source>
        <dbReference type="Proteomes" id="UP000671914"/>
    </source>
</evidence>
<dbReference type="CDD" id="cd19481">
    <property type="entry name" value="RecA-like_protease"/>
    <property type="match status" value="1"/>
</dbReference>
<dbReference type="GO" id="GO:0005524">
    <property type="term" value="F:ATP binding"/>
    <property type="evidence" value="ECO:0007669"/>
    <property type="project" value="UniProtKB-KW"/>
</dbReference>
<evidence type="ECO:0000256" key="5">
    <source>
        <dbReference type="SAM" id="MobiDB-lite"/>
    </source>
</evidence>
<dbReference type="Pfam" id="PF00004">
    <property type="entry name" value="AAA"/>
    <property type="match status" value="1"/>
</dbReference>
<keyword evidence="8" id="KW-1185">Reference proteome</keyword>
<dbReference type="EMBL" id="CP071696">
    <property type="protein sequence ID" value="QTX04230.1"/>
    <property type="molecule type" value="Genomic_DNA"/>
</dbReference>
<dbReference type="RefSeq" id="WP_210897615.1">
    <property type="nucleotide sequence ID" value="NZ_CP071696.1"/>
</dbReference>
<dbReference type="PANTHER" id="PTHR23073">
    <property type="entry name" value="26S PROTEASOME REGULATORY SUBUNIT"/>
    <property type="match status" value="1"/>
</dbReference>
<dbReference type="Gene3D" id="3.40.50.300">
    <property type="entry name" value="P-loop containing nucleotide triphosphate hydrolases"/>
    <property type="match status" value="1"/>
</dbReference>
<feature type="domain" description="AAA+ ATPase" evidence="6">
    <location>
        <begin position="242"/>
        <end position="369"/>
    </location>
</feature>
<name>A0A975FKJ8_9MICO</name>
<dbReference type="InterPro" id="IPR003593">
    <property type="entry name" value="AAA+_ATPase"/>
</dbReference>
<evidence type="ECO:0000256" key="4">
    <source>
        <dbReference type="SAM" id="Coils"/>
    </source>
</evidence>
<feature type="compositionally biased region" description="Gly residues" evidence="5">
    <location>
        <begin position="447"/>
        <end position="456"/>
    </location>
</feature>
<keyword evidence="2" id="KW-0547">Nucleotide-binding</keyword>
<organism evidence="7 8">
    <name type="scientific">Agromyces archimandritae</name>
    <dbReference type="NCBI Taxonomy" id="2781962"/>
    <lineage>
        <taxon>Bacteria</taxon>
        <taxon>Bacillati</taxon>
        <taxon>Actinomycetota</taxon>
        <taxon>Actinomycetes</taxon>
        <taxon>Micrococcales</taxon>
        <taxon>Microbacteriaceae</taxon>
        <taxon>Agromyces</taxon>
    </lineage>
</organism>
<dbReference type="InterPro" id="IPR003959">
    <property type="entry name" value="ATPase_AAA_core"/>
</dbReference>
<dbReference type="AlphaFoldDB" id="A0A975FKJ8"/>
<comment type="similarity">
    <text evidence="1">Belongs to the AAA ATPase family.</text>
</comment>
<evidence type="ECO:0000256" key="3">
    <source>
        <dbReference type="ARBA" id="ARBA00022840"/>
    </source>
</evidence>
<evidence type="ECO:0000256" key="2">
    <source>
        <dbReference type="ARBA" id="ARBA00022741"/>
    </source>
</evidence>